<evidence type="ECO:0000256" key="2">
    <source>
        <dbReference type="ARBA" id="ARBA00022679"/>
    </source>
</evidence>
<dbReference type="Pfam" id="PF01075">
    <property type="entry name" value="Glyco_transf_9"/>
    <property type="match status" value="1"/>
</dbReference>
<dbReference type="GO" id="GO:0008713">
    <property type="term" value="F:ADP-heptose-lipopolysaccharide heptosyltransferase activity"/>
    <property type="evidence" value="ECO:0007669"/>
    <property type="project" value="TreeGrafter"/>
</dbReference>
<dbReference type="GO" id="GO:0005829">
    <property type="term" value="C:cytosol"/>
    <property type="evidence" value="ECO:0007669"/>
    <property type="project" value="TreeGrafter"/>
</dbReference>
<dbReference type="PANTHER" id="PTHR30160:SF1">
    <property type="entry name" value="LIPOPOLYSACCHARIDE 1,2-N-ACETYLGLUCOSAMINETRANSFERASE-RELATED"/>
    <property type="match status" value="1"/>
</dbReference>
<accession>A0A382B3P6</accession>
<reference evidence="3" key="1">
    <citation type="submission" date="2018-05" db="EMBL/GenBank/DDBJ databases">
        <authorList>
            <person name="Lanie J.A."/>
            <person name="Ng W.-L."/>
            <person name="Kazmierczak K.M."/>
            <person name="Andrzejewski T.M."/>
            <person name="Davidsen T.M."/>
            <person name="Wayne K.J."/>
            <person name="Tettelin H."/>
            <person name="Glass J.I."/>
            <person name="Rusch D."/>
            <person name="Podicherti R."/>
            <person name="Tsui H.-C.T."/>
            <person name="Winkler M.E."/>
        </authorList>
    </citation>
    <scope>NUCLEOTIDE SEQUENCE</scope>
</reference>
<keyword evidence="1" id="KW-0328">Glycosyltransferase</keyword>
<dbReference type="Gene3D" id="3.40.50.2000">
    <property type="entry name" value="Glycogen Phosphorylase B"/>
    <property type="match status" value="2"/>
</dbReference>
<name>A0A382B3P6_9ZZZZ</name>
<dbReference type="GO" id="GO:0009244">
    <property type="term" value="P:lipopolysaccharide core region biosynthetic process"/>
    <property type="evidence" value="ECO:0007669"/>
    <property type="project" value="TreeGrafter"/>
</dbReference>
<evidence type="ECO:0000313" key="3">
    <source>
        <dbReference type="EMBL" id="SVB08440.1"/>
    </source>
</evidence>
<protein>
    <submittedName>
        <fullName evidence="3">Uncharacterized protein</fullName>
    </submittedName>
</protein>
<dbReference type="AlphaFoldDB" id="A0A382B3P6"/>
<dbReference type="EMBL" id="UINC01028078">
    <property type="protein sequence ID" value="SVB08440.1"/>
    <property type="molecule type" value="Genomic_DNA"/>
</dbReference>
<organism evidence="3">
    <name type="scientific">marine metagenome</name>
    <dbReference type="NCBI Taxonomy" id="408172"/>
    <lineage>
        <taxon>unclassified sequences</taxon>
        <taxon>metagenomes</taxon>
        <taxon>ecological metagenomes</taxon>
    </lineage>
</organism>
<dbReference type="CDD" id="cd03789">
    <property type="entry name" value="GT9_LPS_heptosyltransferase"/>
    <property type="match status" value="1"/>
</dbReference>
<dbReference type="InterPro" id="IPR002201">
    <property type="entry name" value="Glyco_trans_9"/>
</dbReference>
<gene>
    <name evidence="3" type="ORF">METZ01_LOCUS161294</name>
</gene>
<dbReference type="SUPFAM" id="SSF53756">
    <property type="entry name" value="UDP-Glycosyltransferase/glycogen phosphorylase"/>
    <property type="match status" value="1"/>
</dbReference>
<keyword evidence="2" id="KW-0808">Transferase</keyword>
<evidence type="ECO:0000256" key="1">
    <source>
        <dbReference type="ARBA" id="ARBA00022676"/>
    </source>
</evidence>
<dbReference type="InterPro" id="IPR051199">
    <property type="entry name" value="LPS_LOS_Heptosyltrfase"/>
</dbReference>
<dbReference type="PANTHER" id="PTHR30160">
    <property type="entry name" value="TETRAACYLDISACCHARIDE 4'-KINASE-RELATED"/>
    <property type="match status" value="1"/>
</dbReference>
<proteinExistence type="predicted"/>
<sequence>MNTSTKKNNITAVVSFEGSLEKLQSCLQALNTWIPQIIVVLPEGKEIGKQIVDKFNVSVCSQKPSTTSTRWESGLNQTNTPWALLIRSNEIVTGQLRKAITEKTQTNGEKAHRYLLPLTMVFLKKRLKYLMDWKDSPPSHLIYNFKGINTVSQYEKLVPLSGELIRYSEDTISECAHTITQKAEERAANLAQHTTSFSPLSLFLRGVISSTKVFFKTYIFKKFFKEGFEGITFAVCDAHAELLGYLRYYELYIRGGKLLYDNLSSLENILIIKLRDIGDNILCTPLIRNLKHHLPNTSISILTWSYSIPVFEKNPHIDRLFKLPKNPSSKDISKLQNELNSINFDLVMSTHSGGLPSKLLSKIKSSNKINNFYRGRNKLYTILTKESDYYRSSIERDLDCLRSLGLEPTNTHTEIFLTSHEATWARETMKAKGLDLTKKIILIHPTAAVTIREWPLEKFKQLIKSLNKKTNIQPIAICTELEYARVKTLLNDIPDLVIFHKITVRQMMAIIHECDLVIDNDSSPSHVATAFGIPTIVLFSQAIRTIFRPYHQEKDRHFVFYSDVDCRECELTTCDDRICLDFSSDEVYAQALKMLPAEKI</sequence>